<dbReference type="SUPFAM" id="SSF46785">
    <property type="entry name" value="Winged helix' DNA-binding domain"/>
    <property type="match status" value="1"/>
</dbReference>
<keyword evidence="3" id="KW-0859">Xylose metabolism</keyword>
<dbReference type="Gene3D" id="1.10.10.10">
    <property type="entry name" value="Winged helix-like DNA-binding domain superfamily/Winged helix DNA-binding domain"/>
    <property type="match status" value="1"/>
</dbReference>
<evidence type="ECO:0000313" key="5">
    <source>
        <dbReference type="Proteomes" id="UP000298347"/>
    </source>
</evidence>
<comment type="similarity">
    <text evidence="2">Belongs to the ROK (NagC/XylR) family.</text>
</comment>
<dbReference type="PANTHER" id="PTHR18964:SF149">
    <property type="entry name" value="BIFUNCTIONAL UDP-N-ACETYLGLUCOSAMINE 2-EPIMERASE_N-ACETYLMANNOSAMINE KINASE"/>
    <property type="match status" value="1"/>
</dbReference>
<dbReference type="InterPro" id="IPR043129">
    <property type="entry name" value="ATPase_NBD"/>
</dbReference>
<proteinExistence type="inferred from homology"/>
<dbReference type="RefSeq" id="WP_135347232.1">
    <property type="nucleotide sequence ID" value="NZ_SRJD01000002.1"/>
</dbReference>
<comment type="function">
    <text evidence="1">Transcriptional repressor of xylose-utilizing enzymes.</text>
</comment>
<dbReference type="GO" id="GO:0042732">
    <property type="term" value="P:D-xylose metabolic process"/>
    <property type="evidence" value="ECO:0007669"/>
    <property type="project" value="UniProtKB-KW"/>
</dbReference>
<sequence>MKTGNMELVRNINRRRVLDVIKRYQPVSRAVISRRLSLSRSTVSMIVNDLIADQSVIELGTGESTVNGGRKGTMLGFNPRSAFGIGIDLQGECSRMVLTDLDGNVTITRIFSCNHNLEEFKAILKKFLKELSDEGTSLVGIGISVPSFVKDHEIVVDAPSLDWQNLNLVEALADITDLNVFVMNDVNAAAFGERWVGQSRQIDNLFYVSIGTGVGSAIIANGELVSGADQAAGEIGYTLEKSDIDQNDTYAAGRFGTFEKKITTLLTAEKITREIHDQLVTLLAVVIANVSSLLNPEKIIIGGSYQEILQPIIDQVQKRVELYTPLPAEISYSVLGQDAAAIGSVEGLYRYLREQEIY</sequence>
<keyword evidence="5" id="KW-1185">Reference proteome</keyword>
<comment type="caution">
    <text evidence="4">The sequence shown here is derived from an EMBL/GenBank/DDBJ whole genome shotgun (WGS) entry which is preliminary data.</text>
</comment>
<dbReference type="InterPro" id="IPR000600">
    <property type="entry name" value="ROK"/>
</dbReference>
<dbReference type="EMBL" id="SRJD01000002">
    <property type="protein sequence ID" value="TGA99836.1"/>
    <property type="molecule type" value="Genomic_DNA"/>
</dbReference>
<evidence type="ECO:0000313" key="4">
    <source>
        <dbReference type="EMBL" id="TGA99836.1"/>
    </source>
</evidence>
<dbReference type="InterPro" id="IPR036388">
    <property type="entry name" value="WH-like_DNA-bd_sf"/>
</dbReference>
<dbReference type="SUPFAM" id="SSF53067">
    <property type="entry name" value="Actin-like ATPase domain"/>
    <property type="match status" value="1"/>
</dbReference>
<dbReference type="Gene3D" id="3.30.420.40">
    <property type="match status" value="3"/>
</dbReference>
<dbReference type="OrthoDB" id="9796533at2"/>
<evidence type="ECO:0000256" key="2">
    <source>
        <dbReference type="ARBA" id="ARBA00006479"/>
    </source>
</evidence>
<dbReference type="PANTHER" id="PTHR18964">
    <property type="entry name" value="ROK (REPRESSOR, ORF, KINASE) FAMILY"/>
    <property type="match status" value="1"/>
</dbReference>
<dbReference type="AlphaFoldDB" id="A0A4Z0GSF3"/>
<organism evidence="4 5">
    <name type="scientific">Sporolactobacillus shoreae</name>
    <dbReference type="NCBI Taxonomy" id="1465501"/>
    <lineage>
        <taxon>Bacteria</taxon>
        <taxon>Bacillati</taxon>
        <taxon>Bacillota</taxon>
        <taxon>Bacilli</taxon>
        <taxon>Bacillales</taxon>
        <taxon>Sporolactobacillaceae</taxon>
        <taxon>Sporolactobacillus</taxon>
    </lineage>
</organism>
<reference evidence="4 5" key="1">
    <citation type="journal article" date="2015" name="Int. J. Syst. Evol. Microbiol.">
        <title>Sporolactobacillus shoreae sp. nov. and Sporolactobacillus spathodeae sp. nov., two spore-forming lactic acid bacteria isolated from tree barks in Thailand.</title>
        <authorList>
            <person name="Thamacharoensuk T."/>
            <person name="Kitahara M."/>
            <person name="Ohkuma M."/>
            <person name="Thongchul N."/>
            <person name="Tanasupawat S."/>
        </authorList>
    </citation>
    <scope>NUCLEOTIDE SEQUENCE [LARGE SCALE GENOMIC DNA]</scope>
    <source>
        <strain evidence="4 5">BK92</strain>
    </source>
</reference>
<accession>A0A4Z0GSF3</accession>
<gene>
    <name evidence="4" type="ORF">E4665_02490</name>
</gene>
<name>A0A4Z0GSF3_9BACL</name>
<evidence type="ECO:0000256" key="3">
    <source>
        <dbReference type="ARBA" id="ARBA00022629"/>
    </source>
</evidence>
<dbReference type="CDD" id="cd23763">
    <property type="entry name" value="ASKHA_ATPase_ROK"/>
    <property type="match status" value="1"/>
</dbReference>
<dbReference type="Pfam" id="PF00480">
    <property type="entry name" value="ROK"/>
    <property type="match status" value="1"/>
</dbReference>
<evidence type="ECO:0000256" key="1">
    <source>
        <dbReference type="ARBA" id="ARBA00002486"/>
    </source>
</evidence>
<dbReference type="Proteomes" id="UP000298347">
    <property type="component" value="Unassembled WGS sequence"/>
</dbReference>
<protein>
    <submittedName>
        <fullName evidence="4">ROK family transcriptional regulator</fullName>
    </submittedName>
</protein>
<dbReference type="InterPro" id="IPR036390">
    <property type="entry name" value="WH_DNA-bd_sf"/>
</dbReference>
<keyword evidence="3" id="KW-0119">Carbohydrate metabolism</keyword>